<gene>
    <name evidence="2" type="ORF">SAMN04489732_106152</name>
</gene>
<evidence type="ECO:0000313" key="2">
    <source>
        <dbReference type="EMBL" id="SEP33658.1"/>
    </source>
</evidence>
<name>A0A1H8X2T7_9PSEU</name>
<dbReference type="EMBL" id="FOEF01000006">
    <property type="protein sequence ID" value="SEP33658.1"/>
    <property type="molecule type" value="Genomic_DNA"/>
</dbReference>
<organism evidence="2 3">
    <name type="scientific">Amycolatopsis saalfeldensis</name>
    <dbReference type="NCBI Taxonomy" id="394193"/>
    <lineage>
        <taxon>Bacteria</taxon>
        <taxon>Bacillati</taxon>
        <taxon>Actinomycetota</taxon>
        <taxon>Actinomycetes</taxon>
        <taxon>Pseudonocardiales</taxon>
        <taxon>Pseudonocardiaceae</taxon>
        <taxon>Amycolatopsis</taxon>
    </lineage>
</organism>
<feature type="region of interest" description="Disordered" evidence="1">
    <location>
        <begin position="36"/>
        <end position="61"/>
    </location>
</feature>
<dbReference type="OrthoDB" id="5188590at2"/>
<keyword evidence="3" id="KW-1185">Reference proteome</keyword>
<accession>A0A1H8X2T7</accession>
<dbReference type="STRING" id="394193.SAMN04489732_106152"/>
<sequence length="61" mass="6747">MDTMQADVTASLPSAPSLDQLTRTLSEISADSLRALDKTTEGSNRSTDAIRRISEQRRKPR</sequence>
<dbReference type="Proteomes" id="UP000198582">
    <property type="component" value="Unassembled WGS sequence"/>
</dbReference>
<proteinExistence type="predicted"/>
<protein>
    <submittedName>
        <fullName evidence="2">Uncharacterized protein</fullName>
    </submittedName>
</protein>
<feature type="compositionally biased region" description="Basic and acidic residues" evidence="1">
    <location>
        <begin position="48"/>
        <end position="61"/>
    </location>
</feature>
<dbReference type="AlphaFoldDB" id="A0A1H8X2T7"/>
<reference evidence="2 3" key="1">
    <citation type="submission" date="2016-10" db="EMBL/GenBank/DDBJ databases">
        <authorList>
            <person name="de Groot N.N."/>
        </authorList>
    </citation>
    <scope>NUCLEOTIDE SEQUENCE [LARGE SCALE GENOMIC DNA]</scope>
    <source>
        <strain evidence="2 3">DSM 44993</strain>
    </source>
</reference>
<evidence type="ECO:0000256" key="1">
    <source>
        <dbReference type="SAM" id="MobiDB-lite"/>
    </source>
</evidence>
<dbReference type="RefSeq" id="WP_143086207.1">
    <property type="nucleotide sequence ID" value="NZ_FOEF01000006.1"/>
</dbReference>
<evidence type="ECO:0000313" key="3">
    <source>
        <dbReference type="Proteomes" id="UP000198582"/>
    </source>
</evidence>